<evidence type="ECO:0000256" key="4">
    <source>
        <dbReference type="ARBA" id="ARBA00023136"/>
    </source>
</evidence>
<gene>
    <name evidence="7" type="ORF">E6C55_02650</name>
</gene>
<dbReference type="Gene3D" id="3.40.1710.10">
    <property type="entry name" value="abc type-2 transporter like domain"/>
    <property type="match status" value="1"/>
</dbReference>
<dbReference type="InterPro" id="IPR013525">
    <property type="entry name" value="ABC2_TM"/>
</dbReference>
<sequence length="386" mass="42174">MGILRTFLKQKMVIGGIFMAVFYQIVFIVIYMGGYGAMTDNIGKLSVAIVNEDEQYGKDIAESLAAQLPFRLVTDIDLGRAQEELDNRDLHMIIHIPAEFSEKLAAQGEQAPLDFYINQSNPAMVASSMQQVATQLTTALNQQFATQNAERLFAEHNMPEEQAKALAEGIATKLAAEIDLTNPIPSGMQNQVAPMFLSMVSVVGAMIFAMMGTGVAKSLAPSLGKWKAFLGFHGVSAIVSVFAPAVGLLIAFAFQGYGVETFFRMWGLHALEMFAAIEFMGIFFFLLGQAGMLISLFFILVQSITSGVLMPQAVMPDFYRYLSYISVMFYSAQSDMSLMFGGGKTGEHILGLVLMAVGAILINTLIYSRKKAKRQEAEPAFSFAAE</sequence>
<keyword evidence="4 5" id="KW-0472">Membrane</keyword>
<accession>A0A4S4C873</accession>
<comment type="caution">
    <text evidence="7">The sequence shown here is derived from an EMBL/GenBank/DDBJ whole genome shotgun (WGS) entry which is preliminary data.</text>
</comment>
<dbReference type="PANTHER" id="PTHR43077">
    <property type="entry name" value="TRANSPORT PERMEASE YVFS-RELATED"/>
    <property type="match status" value="1"/>
</dbReference>
<feature type="domain" description="ABC-2 type transporter transmembrane" evidence="6">
    <location>
        <begin position="17"/>
        <end position="363"/>
    </location>
</feature>
<proteinExistence type="predicted"/>
<evidence type="ECO:0000256" key="5">
    <source>
        <dbReference type="SAM" id="Phobius"/>
    </source>
</evidence>
<dbReference type="GO" id="GO:0140359">
    <property type="term" value="F:ABC-type transporter activity"/>
    <property type="evidence" value="ECO:0007669"/>
    <property type="project" value="InterPro"/>
</dbReference>
<feature type="transmembrane region" description="Helical" evidence="5">
    <location>
        <begin position="274"/>
        <end position="300"/>
    </location>
</feature>
<comment type="subcellular location">
    <subcellularLocation>
        <location evidence="1">Membrane</location>
        <topology evidence="1">Multi-pass membrane protein</topology>
    </subcellularLocation>
</comment>
<feature type="transmembrane region" description="Helical" evidence="5">
    <location>
        <begin position="12"/>
        <end position="32"/>
    </location>
</feature>
<dbReference type="Pfam" id="PF12698">
    <property type="entry name" value="ABC2_membrane_3"/>
    <property type="match status" value="1"/>
</dbReference>
<evidence type="ECO:0000313" key="8">
    <source>
        <dbReference type="Proteomes" id="UP000310636"/>
    </source>
</evidence>
<evidence type="ECO:0000259" key="6">
    <source>
        <dbReference type="Pfam" id="PF12698"/>
    </source>
</evidence>
<evidence type="ECO:0000256" key="2">
    <source>
        <dbReference type="ARBA" id="ARBA00022692"/>
    </source>
</evidence>
<feature type="transmembrane region" description="Helical" evidence="5">
    <location>
        <begin position="195"/>
        <end position="216"/>
    </location>
</feature>
<keyword evidence="3 5" id="KW-1133">Transmembrane helix</keyword>
<keyword evidence="8" id="KW-1185">Reference proteome</keyword>
<dbReference type="PANTHER" id="PTHR43077:SF10">
    <property type="entry name" value="TRANSPORT PERMEASE PROTEIN"/>
    <property type="match status" value="1"/>
</dbReference>
<dbReference type="Proteomes" id="UP000310636">
    <property type="component" value="Unassembled WGS sequence"/>
</dbReference>
<dbReference type="RefSeq" id="WP_136368215.1">
    <property type="nucleotide sequence ID" value="NZ_SSOB01000002.1"/>
</dbReference>
<dbReference type="OrthoDB" id="2208410at2"/>
<feature type="transmembrane region" description="Helical" evidence="5">
    <location>
        <begin position="228"/>
        <end position="254"/>
    </location>
</feature>
<reference evidence="7 8" key="1">
    <citation type="submission" date="2019-04" db="EMBL/GenBank/DDBJ databases">
        <title>Cohnella sp. nov. isolated from preserved vegetables.</title>
        <authorList>
            <person name="Lin S.-Y."/>
            <person name="Hung M.-H."/>
            <person name="Young C.-C."/>
        </authorList>
    </citation>
    <scope>NUCLEOTIDE SEQUENCE [LARGE SCALE GENOMIC DNA]</scope>
    <source>
        <strain evidence="7 8">CC-MHH1044</strain>
    </source>
</reference>
<dbReference type="InterPro" id="IPR051328">
    <property type="entry name" value="T7SS_ABC-Transporter"/>
</dbReference>
<feature type="transmembrane region" description="Helical" evidence="5">
    <location>
        <begin position="348"/>
        <end position="367"/>
    </location>
</feature>
<dbReference type="EMBL" id="SSOB01000002">
    <property type="protein sequence ID" value="THF84213.1"/>
    <property type="molecule type" value="Genomic_DNA"/>
</dbReference>
<protein>
    <submittedName>
        <fullName evidence="7">DUF3533 domain-containing protein</fullName>
    </submittedName>
</protein>
<dbReference type="GO" id="GO:0016020">
    <property type="term" value="C:membrane"/>
    <property type="evidence" value="ECO:0007669"/>
    <property type="project" value="UniProtKB-SubCell"/>
</dbReference>
<name>A0A4S4C873_9BACL</name>
<organism evidence="7 8">
    <name type="scientific">Cohnella fermenti</name>
    <dbReference type="NCBI Taxonomy" id="2565925"/>
    <lineage>
        <taxon>Bacteria</taxon>
        <taxon>Bacillati</taxon>
        <taxon>Bacillota</taxon>
        <taxon>Bacilli</taxon>
        <taxon>Bacillales</taxon>
        <taxon>Paenibacillaceae</taxon>
        <taxon>Cohnella</taxon>
    </lineage>
</organism>
<evidence type="ECO:0000256" key="1">
    <source>
        <dbReference type="ARBA" id="ARBA00004141"/>
    </source>
</evidence>
<dbReference type="AlphaFoldDB" id="A0A4S4C873"/>
<keyword evidence="2 5" id="KW-0812">Transmembrane</keyword>
<evidence type="ECO:0000313" key="7">
    <source>
        <dbReference type="EMBL" id="THF84213.1"/>
    </source>
</evidence>
<evidence type="ECO:0000256" key="3">
    <source>
        <dbReference type="ARBA" id="ARBA00022989"/>
    </source>
</evidence>